<evidence type="ECO:0000313" key="2">
    <source>
        <dbReference type="Proteomes" id="UP000249890"/>
    </source>
</evidence>
<organism evidence="1 2">
    <name type="scientific">Paenibacillus donghaensis</name>
    <dbReference type="NCBI Taxonomy" id="414771"/>
    <lineage>
        <taxon>Bacteria</taxon>
        <taxon>Bacillati</taxon>
        <taxon>Bacillota</taxon>
        <taxon>Bacilli</taxon>
        <taxon>Bacillales</taxon>
        <taxon>Paenibacillaceae</taxon>
        <taxon>Paenibacillus</taxon>
    </lineage>
</organism>
<dbReference type="OrthoDB" id="2574904at2"/>
<gene>
    <name evidence="1" type="ORF">B9T62_02910</name>
</gene>
<dbReference type="AlphaFoldDB" id="A0A2Z2KJJ8"/>
<evidence type="ECO:0000313" key="1">
    <source>
        <dbReference type="EMBL" id="ASA26157.1"/>
    </source>
</evidence>
<protein>
    <submittedName>
        <fullName evidence="1">Transcriptional regulator</fullName>
    </submittedName>
</protein>
<sequence>MNHSQFLEQSGLNSGTLSRILQGSKPISFRQLGAITAGMGLAEDFFFDAYVAECFAFSVSMRRIRPFIYHCAALGRVDCIEQIVRRLLDDLSYSAALFDIAEELFASSQQQAAALIYVHVSEAEKYQHSERLAVCKYRLFRIGLSEDMEENVRAANLFELYVNRLNEADQLDALKQLMHVFGMVHKWAKVDELAKEMHRVATIQYDLQCLSEHTDEGQRRTERPLYYYILYAYLARSTASEECGDYKRALDFVALYSNGESWVQETGEEARRIIGQFSEWAIANTYLYRLMSGDVEVLDEYANYIASQEDEIFVAVRHMVQAANRYGCNIDSILERFSAYIPYQADQTEYGEYKPEILKEGYAQFLSDLAVYHLNQNEDYAMKYILEGLELSITMNSSKIIITCMTLFEQYRDRADLDAKKKFKKLSNEVNRLNAEKSVVLLGSL</sequence>
<name>A0A2Z2KJJ8_9BACL</name>
<reference evidence="1 2" key="1">
    <citation type="submission" date="2017-06" db="EMBL/GenBank/DDBJ databases">
        <title>Complete genome sequence of Paenibacillus donghaensis KCTC 13049T isolated from East Sea sediment, South Korea.</title>
        <authorList>
            <person name="Jung B.K."/>
            <person name="Hong S.-J."/>
            <person name="Shin J.-H."/>
        </authorList>
    </citation>
    <scope>NUCLEOTIDE SEQUENCE [LARGE SCALE GENOMIC DNA]</scope>
    <source>
        <strain evidence="1 2">KCTC 13049</strain>
    </source>
</reference>
<dbReference type="KEGG" id="pdh:B9T62_02910"/>
<keyword evidence="2" id="KW-1185">Reference proteome</keyword>
<proteinExistence type="predicted"/>
<dbReference type="Proteomes" id="UP000249890">
    <property type="component" value="Chromosome"/>
</dbReference>
<dbReference type="EMBL" id="CP021780">
    <property type="protein sequence ID" value="ASA26157.1"/>
    <property type="molecule type" value="Genomic_DNA"/>
</dbReference>
<accession>A0A2Z2KJJ8</accession>